<evidence type="ECO:0000313" key="3">
    <source>
        <dbReference type="Proteomes" id="UP000287171"/>
    </source>
</evidence>
<keyword evidence="3" id="KW-1185">Reference proteome</keyword>
<dbReference type="Pfam" id="PF01882">
    <property type="entry name" value="DUF58"/>
    <property type="match status" value="1"/>
</dbReference>
<protein>
    <recommendedName>
        <fullName evidence="1">DUF58 domain-containing protein</fullName>
    </recommendedName>
</protein>
<dbReference type="AlphaFoldDB" id="A0A402BGW3"/>
<evidence type="ECO:0000313" key="2">
    <source>
        <dbReference type="EMBL" id="GCE30569.1"/>
    </source>
</evidence>
<organism evidence="2 3">
    <name type="scientific">Dictyobacter alpinus</name>
    <dbReference type="NCBI Taxonomy" id="2014873"/>
    <lineage>
        <taxon>Bacteria</taxon>
        <taxon>Bacillati</taxon>
        <taxon>Chloroflexota</taxon>
        <taxon>Ktedonobacteria</taxon>
        <taxon>Ktedonobacterales</taxon>
        <taxon>Dictyobacteraceae</taxon>
        <taxon>Dictyobacter</taxon>
    </lineage>
</organism>
<accession>A0A402BGW3</accession>
<evidence type="ECO:0000259" key="1">
    <source>
        <dbReference type="Pfam" id="PF01882"/>
    </source>
</evidence>
<dbReference type="RefSeq" id="WP_126630641.1">
    <property type="nucleotide sequence ID" value="NZ_BIFT01000002.1"/>
</dbReference>
<name>A0A402BGW3_9CHLR</name>
<dbReference type="PANTHER" id="PTHR33608:SF6">
    <property type="entry name" value="BLL2464 PROTEIN"/>
    <property type="match status" value="1"/>
</dbReference>
<dbReference type="Proteomes" id="UP000287171">
    <property type="component" value="Unassembled WGS sequence"/>
</dbReference>
<dbReference type="InterPro" id="IPR036465">
    <property type="entry name" value="vWFA_dom_sf"/>
</dbReference>
<dbReference type="SUPFAM" id="SSF53300">
    <property type="entry name" value="vWA-like"/>
    <property type="match status" value="1"/>
</dbReference>
<proteinExistence type="predicted"/>
<dbReference type="EMBL" id="BIFT01000002">
    <property type="protein sequence ID" value="GCE30569.1"/>
    <property type="molecule type" value="Genomic_DNA"/>
</dbReference>
<dbReference type="InterPro" id="IPR002881">
    <property type="entry name" value="DUF58"/>
</dbReference>
<dbReference type="OrthoDB" id="9776116at2"/>
<gene>
    <name evidence="2" type="ORF">KDA_60530</name>
</gene>
<reference evidence="3" key="1">
    <citation type="submission" date="2018-12" db="EMBL/GenBank/DDBJ databases">
        <title>Tengunoibacter tsumagoiensis gen. nov., sp. nov., Dictyobacter kobayashii sp. nov., D. alpinus sp. nov., and D. joshuensis sp. nov. and description of Dictyobacteraceae fam. nov. within the order Ktedonobacterales isolated from Tengu-no-mugimeshi.</title>
        <authorList>
            <person name="Wang C.M."/>
            <person name="Zheng Y."/>
            <person name="Sakai Y."/>
            <person name="Toyoda A."/>
            <person name="Minakuchi Y."/>
            <person name="Abe K."/>
            <person name="Yokota A."/>
            <person name="Yabe S."/>
        </authorList>
    </citation>
    <scope>NUCLEOTIDE SEQUENCE [LARGE SCALE GENOMIC DNA]</scope>
    <source>
        <strain evidence="3">Uno16</strain>
    </source>
</reference>
<sequence>MWGDKKWRQLFSGLSTASSVPELDDQSRGSQEFPERLLQRLNWHLLRPLASHLGGSEHSQFLGPGVEFSEIRAYQPGDDIRFIDWNISARTEQPMVREAHVERAVDVWFLIDVSASTRWGTAQCLKSDCALDFLAIAGQLLNRAGNRLGAVIFAEQPLAVFPPALGRLHLLHLLARLKAVKTDCAGPTNLIAALNKAYVVLRRRSLIVIVSDFLVEDGWQLALGKLAQRHEVVAVRLMDPREGALPDVGLVWLEDPETGQQLYVDTGDAKLRARFSEAALRQEEYLRMSLARCRVELLQIGTDQDLISAMVHFLQRRQHNRTRKFPLPQSSMSHAVPLVPAASPWKGDLS</sequence>
<feature type="domain" description="DUF58" evidence="1">
    <location>
        <begin position="70"/>
        <end position="284"/>
    </location>
</feature>
<comment type="caution">
    <text evidence="2">The sequence shown here is derived from an EMBL/GenBank/DDBJ whole genome shotgun (WGS) entry which is preliminary data.</text>
</comment>
<dbReference type="PANTHER" id="PTHR33608">
    <property type="entry name" value="BLL2464 PROTEIN"/>
    <property type="match status" value="1"/>
</dbReference>
<dbReference type="Gene3D" id="3.40.50.410">
    <property type="entry name" value="von Willebrand factor, type A domain"/>
    <property type="match status" value="1"/>
</dbReference>